<dbReference type="InterPro" id="IPR037053">
    <property type="entry name" value="Phage_tail_collar_dom_sf"/>
</dbReference>
<dbReference type="Proteomes" id="UP001597510">
    <property type="component" value="Unassembled WGS sequence"/>
</dbReference>
<name>A0ABW5JEB0_9BACT</name>
<dbReference type="Gene3D" id="3.90.1340.10">
    <property type="entry name" value="Phage tail collar domain"/>
    <property type="match status" value="1"/>
</dbReference>
<feature type="domain" description="Phage tail collar" evidence="1">
    <location>
        <begin position="6"/>
        <end position="61"/>
    </location>
</feature>
<dbReference type="SUPFAM" id="SSF88874">
    <property type="entry name" value="Receptor-binding domain of short tail fibre protein gp12"/>
    <property type="match status" value="1"/>
</dbReference>
<organism evidence="2 3">
    <name type="scientific">Emticicia soli</name>
    <dbReference type="NCBI Taxonomy" id="2027878"/>
    <lineage>
        <taxon>Bacteria</taxon>
        <taxon>Pseudomonadati</taxon>
        <taxon>Bacteroidota</taxon>
        <taxon>Cytophagia</taxon>
        <taxon>Cytophagales</taxon>
        <taxon>Leadbetterellaceae</taxon>
        <taxon>Emticicia</taxon>
    </lineage>
</organism>
<keyword evidence="3" id="KW-1185">Reference proteome</keyword>
<gene>
    <name evidence="2" type="ORF">ACFSR2_24115</name>
</gene>
<sequence length="178" mass="19480">MEEYIGVIKLFAGNYEPQDYLFCDGRLLPIQQYNALFAVLGLTYGGDGKTTFALPDLRGRTAIGAGTGPGLKTRKLGEVSGSEGVTLNIGEMPTHSHYYYGLSGGTETNTPTNNFLPEYTNTATRFYSIDNQPGDQLLKMNEKTIGLTGASQAHNNMQPYNALNYIICVNGLFPPHWN</sequence>
<evidence type="ECO:0000313" key="3">
    <source>
        <dbReference type="Proteomes" id="UP001597510"/>
    </source>
</evidence>
<evidence type="ECO:0000259" key="1">
    <source>
        <dbReference type="Pfam" id="PF07484"/>
    </source>
</evidence>
<dbReference type="EMBL" id="JBHULC010000039">
    <property type="protein sequence ID" value="MFD2524008.1"/>
    <property type="molecule type" value="Genomic_DNA"/>
</dbReference>
<dbReference type="Pfam" id="PF07484">
    <property type="entry name" value="Collar"/>
    <property type="match status" value="1"/>
</dbReference>
<dbReference type="RefSeq" id="WP_340238673.1">
    <property type="nucleotide sequence ID" value="NZ_JBBEWC010000010.1"/>
</dbReference>
<dbReference type="InterPro" id="IPR011083">
    <property type="entry name" value="Phage_tail_collar_dom"/>
</dbReference>
<proteinExistence type="predicted"/>
<protein>
    <submittedName>
        <fullName evidence="2">Phage tail protein</fullName>
    </submittedName>
</protein>
<accession>A0ABW5JEB0</accession>
<evidence type="ECO:0000313" key="2">
    <source>
        <dbReference type="EMBL" id="MFD2524008.1"/>
    </source>
</evidence>
<comment type="caution">
    <text evidence="2">The sequence shown here is derived from an EMBL/GenBank/DDBJ whole genome shotgun (WGS) entry which is preliminary data.</text>
</comment>
<reference evidence="3" key="1">
    <citation type="journal article" date="2019" name="Int. J. Syst. Evol. Microbiol.">
        <title>The Global Catalogue of Microorganisms (GCM) 10K type strain sequencing project: providing services to taxonomists for standard genome sequencing and annotation.</title>
        <authorList>
            <consortium name="The Broad Institute Genomics Platform"/>
            <consortium name="The Broad Institute Genome Sequencing Center for Infectious Disease"/>
            <person name="Wu L."/>
            <person name="Ma J."/>
        </authorList>
    </citation>
    <scope>NUCLEOTIDE SEQUENCE [LARGE SCALE GENOMIC DNA]</scope>
    <source>
        <strain evidence="3">KCTC 52344</strain>
    </source>
</reference>